<name>A0AAV9RJS2_9TELE</name>
<organism evidence="1 2">
    <name type="scientific">Crenichthys baileyi</name>
    <name type="common">White River springfish</name>
    <dbReference type="NCBI Taxonomy" id="28760"/>
    <lineage>
        <taxon>Eukaryota</taxon>
        <taxon>Metazoa</taxon>
        <taxon>Chordata</taxon>
        <taxon>Craniata</taxon>
        <taxon>Vertebrata</taxon>
        <taxon>Euteleostomi</taxon>
        <taxon>Actinopterygii</taxon>
        <taxon>Neopterygii</taxon>
        <taxon>Teleostei</taxon>
        <taxon>Neoteleostei</taxon>
        <taxon>Acanthomorphata</taxon>
        <taxon>Ovalentaria</taxon>
        <taxon>Atherinomorphae</taxon>
        <taxon>Cyprinodontiformes</taxon>
        <taxon>Goodeidae</taxon>
        <taxon>Crenichthys</taxon>
    </lineage>
</organism>
<dbReference type="AlphaFoldDB" id="A0AAV9RJS2"/>
<reference evidence="1 2" key="1">
    <citation type="submission" date="2021-06" db="EMBL/GenBank/DDBJ databases">
        <authorList>
            <person name="Palmer J.M."/>
        </authorList>
    </citation>
    <scope>NUCLEOTIDE SEQUENCE [LARGE SCALE GENOMIC DNA]</scope>
    <source>
        <strain evidence="1 2">MEX-2019</strain>
        <tissue evidence="1">Muscle</tissue>
    </source>
</reference>
<keyword evidence="2" id="KW-1185">Reference proteome</keyword>
<dbReference type="EMBL" id="JAHHUM010001759">
    <property type="protein sequence ID" value="KAK5609211.1"/>
    <property type="molecule type" value="Genomic_DNA"/>
</dbReference>
<accession>A0AAV9RJS2</accession>
<evidence type="ECO:0000313" key="2">
    <source>
        <dbReference type="Proteomes" id="UP001311232"/>
    </source>
</evidence>
<sequence>MSYRIRMTEFKKIEMSGEGLQICINACGHPSTAFVSSCLGFLKPLIEKICDSLSLANLHFHHCNIIFWYPFHNHIQFCAKAFTPFGFFSCFVASEPGIKIDCLRACTISLTEHAYNI</sequence>
<dbReference type="Proteomes" id="UP001311232">
    <property type="component" value="Unassembled WGS sequence"/>
</dbReference>
<gene>
    <name evidence="1" type="ORF">CRENBAI_014701</name>
</gene>
<protein>
    <submittedName>
        <fullName evidence="1">Uncharacterized protein</fullName>
    </submittedName>
</protein>
<comment type="caution">
    <text evidence="1">The sequence shown here is derived from an EMBL/GenBank/DDBJ whole genome shotgun (WGS) entry which is preliminary data.</text>
</comment>
<proteinExistence type="predicted"/>
<evidence type="ECO:0000313" key="1">
    <source>
        <dbReference type="EMBL" id="KAK5609211.1"/>
    </source>
</evidence>